<dbReference type="InterPro" id="IPR039261">
    <property type="entry name" value="FNR_nucleotide-bd"/>
</dbReference>
<reference evidence="19" key="1">
    <citation type="submission" date="2013-07" db="EMBL/GenBank/DDBJ databases">
        <title>The genome of Eucalyptus grandis.</title>
        <authorList>
            <person name="Schmutz J."/>
            <person name="Hayes R."/>
            <person name="Myburg A."/>
            <person name="Tuskan G."/>
            <person name="Grattapaglia D."/>
            <person name="Rokhsar D.S."/>
        </authorList>
    </citation>
    <scope>NUCLEOTIDE SEQUENCE</scope>
    <source>
        <tissue evidence="19">Leaf extractions</tissue>
    </source>
</reference>
<dbReference type="EC" id="1.16.1.7" evidence="16"/>
<evidence type="ECO:0000256" key="6">
    <source>
        <dbReference type="ARBA" id="ARBA00022692"/>
    </source>
</evidence>
<evidence type="ECO:0000256" key="1">
    <source>
        <dbReference type="ARBA" id="ARBA00001974"/>
    </source>
</evidence>
<sequence length="700" mass="78678">MVAMRLAMKVLIMVVFLGYISILIMMPTNTFYLRWMPNIRSKTQSTYFGQQGASLLIYAFPILFIATLGAFYSHLRKRGIDHSDSRVQGRSCRYHLWKMPALVKGPLGIVSWIELASLAMFSALLVWSFSSYLHAMFANVAQEAIQERERVWDVKLDSAALLLGLVGNICLAFLFFPVTRGSSVLQFISVTSEASVKYHIWLGHVTMTLFTAHGLCYVIFWVNTQQILEMIKWDKVGISNVAGEISLLAGVVMWATAFQRIRRKIFELFFYTHYLYIIFVLFFVLHVGFSTACVMLPGLYLFLIDRCLRFLQSQQKIQLVCARVLPCQAVELNFSKSPGLSYSPTSTVFLNIPSISKLQWHPFTITSSSNLDCDKLSIVVKSEGRWTKMLYETVSSSSPVERLEISLEGPYGPPSTDLLRHDMLVMISGGSGITPFISIIRELLFTANTASHKAPRILLICAFKKELDLAMLELLLPVSGTNLDISCLHLQIEAYVTREKETVKDDQELIRTVWLKPNTNDVPVSAVLGSRSWLWLGLIISSSFAIFLVLVGIITRYYIYPTERDSNGIYSDASRAALYMVFACVCIAASATGAFLWNKKQSLREAVQIQDMKTPPTASPVARVDDGDWELESLPRQTLIQTTNVHYGERPNLKKILLGIEGSSIGVLVSGPRKMRQDVADVCSSGLISNLHFQSISFSW</sequence>
<keyword evidence="11" id="KW-0560">Oxidoreductase</keyword>
<evidence type="ECO:0000256" key="2">
    <source>
        <dbReference type="ARBA" id="ARBA00004141"/>
    </source>
</evidence>
<dbReference type="Gene3D" id="3.40.50.80">
    <property type="entry name" value="Nucleotide-binding domain of ferredoxin-NADP reductase (FNR) module"/>
    <property type="match status" value="1"/>
</dbReference>
<dbReference type="PANTHER" id="PTHR11972">
    <property type="entry name" value="NADPH OXIDASE"/>
    <property type="match status" value="1"/>
</dbReference>
<keyword evidence="8" id="KW-0274">FAD</keyword>
<dbReference type="GO" id="GO:0046872">
    <property type="term" value="F:metal ion binding"/>
    <property type="evidence" value="ECO:0007669"/>
    <property type="project" value="UniProtKB-KW"/>
</dbReference>
<feature type="transmembrane region" description="Helical" evidence="17">
    <location>
        <begin position="159"/>
        <end position="178"/>
    </location>
</feature>
<dbReference type="CDD" id="cd06186">
    <property type="entry name" value="NOX_Duox_like_FAD_NADP"/>
    <property type="match status" value="1"/>
</dbReference>
<name>A0A059DJS9_EUCGR</name>
<proteinExistence type="inferred from homology"/>
<dbReference type="SFLD" id="SFLDS00052">
    <property type="entry name" value="Ferric_Reductase_Domain"/>
    <property type="match status" value="1"/>
</dbReference>
<evidence type="ECO:0000256" key="17">
    <source>
        <dbReference type="SAM" id="Phobius"/>
    </source>
</evidence>
<evidence type="ECO:0000256" key="9">
    <source>
        <dbReference type="ARBA" id="ARBA00022982"/>
    </source>
</evidence>
<evidence type="ECO:0000256" key="3">
    <source>
        <dbReference type="ARBA" id="ARBA00006278"/>
    </source>
</evidence>
<comment type="catalytic activity">
    <reaction evidence="15">
        <text>2 a Fe(II)-siderophore + NAD(+) + H(+) = 2 a Fe(III)-siderophore + NADH</text>
        <dbReference type="Rhea" id="RHEA:15061"/>
        <dbReference type="Rhea" id="RHEA-COMP:11342"/>
        <dbReference type="Rhea" id="RHEA-COMP:11344"/>
        <dbReference type="ChEBI" id="CHEBI:15378"/>
        <dbReference type="ChEBI" id="CHEBI:29033"/>
        <dbReference type="ChEBI" id="CHEBI:29034"/>
        <dbReference type="ChEBI" id="CHEBI:57540"/>
        <dbReference type="ChEBI" id="CHEBI:57945"/>
        <dbReference type="EC" id="1.16.1.7"/>
    </reaction>
</comment>
<dbReference type="InterPro" id="IPR050369">
    <property type="entry name" value="RBOH/FRE"/>
</dbReference>
<evidence type="ECO:0000256" key="10">
    <source>
        <dbReference type="ARBA" id="ARBA00022989"/>
    </source>
</evidence>
<dbReference type="eggNOG" id="KOG0039">
    <property type="taxonomic scope" value="Eukaryota"/>
</dbReference>
<keyword evidence="5" id="KW-0285">Flavoprotein</keyword>
<evidence type="ECO:0000256" key="5">
    <source>
        <dbReference type="ARBA" id="ARBA00022630"/>
    </source>
</evidence>
<dbReference type="InterPro" id="IPR017927">
    <property type="entry name" value="FAD-bd_FR_type"/>
</dbReference>
<keyword evidence="13" id="KW-0406">Ion transport</keyword>
<dbReference type="InterPro" id="IPR013130">
    <property type="entry name" value="Fe3_Rdtase_TM_dom"/>
</dbReference>
<dbReference type="FunFam" id="3.40.50.80:FF:000039">
    <property type="entry name" value="Ferric reduction oxidase 3"/>
    <property type="match status" value="1"/>
</dbReference>
<evidence type="ECO:0000256" key="7">
    <source>
        <dbReference type="ARBA" id="ARBA00022723"/>
    </source>
</evidence>
<dbReference type="OMA" id="GMFTHID"/>
<dbReference type="PRINTS" id="PR00406">
    <property type="entry name" value="CYTB5RDTASE"/>
</dbReference>
<evidence type="ECO:0000256" key="15">
    <source>
        <dbReference type="ARBA" id="ARBA00050970"/>
    </source>
</evidence>
<evidence type="ECO:0000256" key="4">
    <source>
        <dbReference type="ARBA" id="ARBA00022448"/>
    </source>
</evidence>
<evidence type="ECO:0000256" key="16">
    <source>
        <dbReference type="ARBA" id="ARBA00066905"/>
    </source>
</evidence>
<dbReference type="InterPro" id="IPR013112">
    <property type="entry name" value="FAD-bd_8"/>
</dbReference>
<comment type="subcellular location">
    <subcellularLocation>
        <location evidence="2">Membrane</location>
        <topology evidence="2">Multi-pass membrane protein</topology>
    </subcellularLocation>
</comment>
<dbReference type="InParanoid" id="A0A059DJS9"/>
<dbReference type="EMBL" id="KK198753">
    <property type="protein sequence ID" value="KCW90647.1"/>
    <property type="molecule type" value="Genomic_DNA"/>
</dbReference>
<feature type="transmembrane region" description="Helical" evidence="17">
    <location>
        <begin position="12"/>
        <end position="35"/>
    </location>
</feature>
<feature type="transmembrane region" description="Helical" evidence="17">
    <location>
        <begin position="579"/>
        <end position="597"/>
    </location>
</feature>
<dbReference type="SUPFAM" id="SSF52343">
    <property type="entry name" value="Ferredoxin reductase-like, C-terminal NADP-linked domain"/>
    <property type="match status" value="1"/>
</dbReference>
<evidence type="ECO:0000259" key="18">
    <source>
        <dbReference type="PROSITE" id="PS51384"/>
    </source>
</evidence>
<feature type="domain" description="FAD-binding FR-type" evidence="18">
    <location>
        <begin position="312"/>
        <end position="417"/>
    </location>
</feature>
<dbReference type="InterPro" id="IPR013121">
    <property type="entry name" value="Fe_red_NAD-bd_6"/>
</dbReference>
<keyword evidence="10 17" id="KW-1133">Transmembrane helix</keyword>
<comment type="cofactor">
    <cofactor evidence="1">
        <name>FAD</name>
        <dbReference type="ChEBI" id="CHEBI:57692"/>
    </cofactor>
</comment>
<dbReference type="SFLD" id="SFLDG01168">
    <property type="entry name" value="Ferric_reductase_subgroup_(FRE"/>
    <property type="match status" value="1"/>
</dbReference>
<dbReference type="PROSITE" id="PS51384">
    <property type="entry name" value="FAD_FR"/>
    <property type="match status" value="1"/>
</dbReference>
<protein>
    <recommendedName>
        <fullName evidence="16">ferric-chelate reductase (NADH)</fullName>
        <ecNumber evidence="16">1.16.1.7</ecNumber>
    </recommendedName>
</protein>
<feature type="transmembrane region" description="Helical" evidence="17">
    <location>
        <begin position="533"/>
        <end position="559"/>
    </location>
</feature>
<organism evidence="19">
    <name type="scientific">Eucalyptus grandis</name>
    <name type="common">Flooded gum</name>
    <dbReference type="NCBI Taxonomy" id="71139"/>
    <lineage>
        <taxon>Eukaryota</taxon>
        <taxon>Viridiplantae</taxon>
        <taxon>Streptophyta</taxon>
        <taxon>Embryophyta</taxon>
        <taxon>Tracheophyta</taxon>
        <taxon>Spermatophyta</taxon>
        <taxon>Magnoliopsida</taxon>
        <taxon>eudicotyledons</taxon>
        <taxon>Gunneridae</taxon>
        <taxon>Pentapetalae</taxon>
        <taxon>rosids</taxon>
        <taxon>malvids</taxon>
        <taxon>Myrtales</taxon>
        <taxon>Myrtaceae</taxon>
        <taxon>Myrtoideae</taxon>
        <taxon>Eucalypteae</taxon>
        <taxon>Eucalyptus</taxon>
    </lineage>
</organism>
<accession>A0A059DJS9</accession>
<keyword evidence="9" id="KW-0249">Electron transport</keyword>
<feature type="transmembrane region" description="Helical" evidence="17">
    <location>
        <begin position="273"/>
        <end position="303"/>
    </location>
</feature>
<keyword evidence="7" id="KW-0479">Metal-binding</keyword>
<feature type="transmembrane region" description="Helical" evidence="17">
    <location>
        <begin position="55"/>
        <end position="75"/>
    </location>
</feature>
<dbReference type="Pfam" id="PF08022">
    <property type="entry name" value="FAD_binding_8"/>
    <property type="match status" value="1"/>
</dbReference>
<dbReference type="GO" id="GO:0140618">
    <property type="term" value="F:ferric-chelate reductase (NADH) activity"/>
    <property type="evidence" value="ECO:0007669"/>
    <property type="project" value="UniProtKB-EC"/>
</dbReference>
<keyword evidence="12" id="KW-0408">Iron</keyword>
<dbReference type="PANTHER" id="PTHR11972:SF41">
    <property type="entry name" value="FERRIC REDUCTION OXIDASE 2"/>
    <property type="match status" value="1"/>
</dbReference>
<dbReference type="GO" id="GO:0006811">
    <property type="term" value="P:monoatomic ion transport"/>
    <property type="evidence" value="ECO:0007669"/>
    <property type="project" value="UniProtKB-KW"/>
</dbReference>
<keyword evidence="14 17" id="KW-0472">Membrane</keyword>
<feature type="transmembrane region" description="Helical" evidence="17">
    <location>
        <begin position="241"/>
        <end position="261"/>
    </location>
</feature>
<evidence type="ECO:0000256" key="14">
    <source>
        <dbReference type="ARBA" id="ARBA00023136"/>
    </source>
</evidence>
<dbReference type="Pfam" id="PF01794">
    <property type="entry name" value="Ferric_reduct"/>
    <property type="match status" value="1"/>
</dbReference>
<evidence type="ECO:0000256" key="12">
    <source>
        <dbReference type="ARBA" id="ARBA00023004"/>
    </source>
</evidence>
<dbReference type="Pfam" id="PF08030">
    <property type="entry name" value="NAD_binding_6"/>
    <property type="match status" value="1"/>
</dbReference>
<dbReference type="GO" id="GO:0005886">
    <property type="term" value="C:plasma membrane"/>
    <property type="evidence" value="ECO:0000318"/>
    <property type="project" value="GO_Central"/>
</dbReference>
<keyword evidence="4" id="KW-0813">Transport</keyword>
<evidence type="ECO:0000313" key="19">
    <source>
        <dbReference type="EMBL" id="KCW90647.1"/>
    </source>
</evidence>
<gene>
    <name evidence="19" type="ORF">EUGRSUZ_A02751</name>
</gene>
<comment type="similarity">
    <text evidence="3">Belongs to the ferric reductase (FRE) family.</text>
</comment>
<feature type="transmembrane region" description="Helical" evidence="17">
    <location>
        <begin position="198"/>
        <end position="220"/>
    </location>
</feature>
<evidence type="ECO:0000256" key="13">
    <source>
        <dbReference type="ARBA" id="ARBA00023065"/>
    </source>
</evidence>
<evidence type="ECO:0000256" key="11">
    <source>
        <dbReference type="ARBA" id="ARBA00023002"/>
    </source>
</evidence>
<dbReference type="Gramene" id="KCW90647">
    <property type="protein sequence ID" value="KCW90647"/>
    <property type="gene ID" value="EUGRSUZ_A02751"/>
</dbReference>
<evidence type="ECO:0000256" key="8">
    <source>
        <dbReference type="ARBA" id="ARBA00022827"/>
    </source>
</evidence>
<keyword evidence="6 17" id="KW-0812">Transmembrane</keyword>
<dbReference type="AlphaFoldDB" id="A0A059DJS9"/>
<dbReference type="GO" id="GO:0000293">
    <property type="term" value="F:ferric-chelate reductase activity"/>
    <property type="evidence" value="ECO:0000318"/>
    <property type="project" value="GO_Central"/>
</dbReference>